<evidence type="ECO:0000313" key="3">
    <source>
        <dbReference type="Proteomes" id="UP001153269"/>
    </source>
</evidence>
<name>A0A9N7UZ70_PLEPL</name>
<proteinExistence type="predicted"/>
<feature type="compositionally biased region" description="Basic residues" evidence="1">
    <location>
        <begin position="1"/>
        <end position="12"/>
    </location>
</feature>
<evidence type="ECO:0000256" key="1">
    <source>
        <dbReference type="SAM" id="MobiDB-lite"/>
    </source>
</evidence>
<gene>
    <name evidence="2" type="ORF">PLEPLA_LOCUS27496</name>
</gene>
<keyword evidence="3" id="KW-1185">Reference proteome</keyword>
<protein>
    <submittedName>
        <fullName evidence="2">Uncharacterized protein</fullName>
    </submittedName>
</protein>
<comment type="caution">
    <text evidence="2">The sequence shown here is derived from an EMBL/GenBank/DDBJ whole genome shotgun (WGS) entry which is preliminary data.</text>
</comment>
<feature type="region of interest" description="Disordered" evidence="1">
    <location>
        <begin position="1"/>
        <end position="52"/>
    </location>
</feature>
<organism evidence="2 3">
    <name type="scientific">Pleuronectes platessa</name>
    <name type="common">European plaice</name>
    <dbReference type="NCBI Taxonomy" id="8262"/>
    <lineage>
        <taxon>Eukaryota</taxon>
        <taxon>Metazoa</taxon>
        <taxon>Chordata</taxon>
        <taxon>Craniata</taxon>
        <taxon>Vertebrata</taxon>
        <taxon>Euteleostomi</taxon>
        <taxon>Actinopterygii</taxon>
        <taxon>Neopterygii</taxon>
        <taxon>Teleostei</taxon>
        <taxon>Neoteleostei</taxon>
        <taxon>Acanthomorphata</taxon>
        <taxon>Carangaria</taxon>
        <taxon>Pleuronectiformes</taxon>
        <taxon>Pleuronectoidei</taxon>
        <taxon>Pleuronectidae</taxon>
        <taxon>Pleuronectes</taxon>
    </lineage>
</organism>
<reference evidence="2" key="1">
    <citation type="submission" date="2020-03" db="EMBL/GenBank/DDBJ databases">
        <authorList>
            <person name="Weist P."/>
        </authorList>
    </citation>
    <scope>NUCLEOTIDE SEQUENCE</scope>
</reference>
<dbReference type="AlphaFoldDB" id="A0A9N7UZ70"/>
<sequence>MQRGGRIGRGRARGNGVELDEPQPSQDEEVYGIDDRDSGGVPDTQNGDVRGPTLADLTDIFRAHMDRQEVRDARLMEENARQEQHFKTLKAWNSFNQILRPKQRCYTGVLQLVPHQVASEFLRFCVL</sequence>
<evidence type="ECO:0000313" key="2">
    <source>
        <dbReference type="EMBL" id="CAB1439725.1"/>
    </source>
</evidence>
<dbReference type="EMBL" id="CADEAL010002324">
    <property type="protein sequence ID" value="CAB1439725.1"/>
    <property type="molecule type" value="Genomic_DNA"/>
</dbReference>
<dbReference type="Proteomes" id="UP001153269">
    <property type="component" value="Unassembled WGS sequence"/>
</dbReference>
<accession>A0A9N7UZ70</accession>
<feature type="compositionally biased region" description="Acidic residues" evidence="1">
    <location>
        <begin position="18"/>
        <end position="32"/>
    </location>
</feature>